<proteinExistence type="predicted"/>
<reference evidence="1" key="2">
    <citation type="journal article" date="2015" name="Data Brief">
        <title>Shoot transcriptome of the giant reed, Arundo donax.</title>
        <authorList>
            <person name="Barrero R.A."/>
            <person name="Guerrero F.D."/>
            <person name="Moolhuijzen P."/>
            <person name="Goolsby J.A."/>
            <person name="Tidwell J."/>
            <person name="Bellgard S.E."/>
            <person name="Bellgard M.I."/>
        </authorList>
    </citation>
    <scope>NUCLEOTIDE SEQUENCE</scope>
    <source>
        <tissue evidence="1">Shoot tissue taken approximately 20 cm above the soil surface</tissue>
    </source>
</reference>
<dbReference type="AlphaFoldDB" id="A0A0A8ZW44"/>
<evidence type="ECO:0000313" key="1">
    <source>
        <dbReference type="EMBL" id="JAD43051.1"/>
    </source>
</evidence>
<protein>
    <submittedName>
        <fullName evidence="1">Uncharacterized protein</fullName>
    </submittedName>
</protein>
<sequence>MYTCGLPCDEDIEARLPLA</sequence>
<dbReference type="EMBL" id="GBRH01254844">
    <property type="protein sequence ID" value="JAD43051.1"/>
    <property type="molecule type" value="Transcribed_RNA"/>
</dbReference>
<organism evidence="1">
    <name type="scientific">Arundo donax</name>
    <name type="common">Giant reed</name>
    <name type="synonym">Donax arundinaceus</name>
    <dbReference type="NCBI Taxonomy" id="35708"/>
    <lineage>
        <taxon>Eukaryota</taxon>
        <taxon>Viridiplantae</taxon>
        <taxon>Streptophyta</taxon>
        <taxon>Embryophyta</taxon>
        <taxon>Tracheophyta</taxon>
        <taxon>Spermatophyta</taxon>
        <taxon>Magnoliopsida</taxon>
        <taxon>Liliopsida</taxon>
        <taxon>Poales</taxon>
        <taxon>Poaceae</taxon>
        <taxon>PACMAD clade</taxon>
        <taxon>Arundinoideae</taxon>
        <taxon>Arundineae</taxon>
        <taxon>Arundo</taxon>
    </lineage>
</organism>
<name>A0A0A8ZW44_ARUDO</name>
<reference evidence="1" key="1">
    <citation type="submission" date="2014-09" db="EMBL/GenBank/DDBJ databases">
        <authorList>
            <person name="Magalhaes I.L.F."/>
            <person name="Oliveira U."/>
            <person name="Santos F.R."/>
            <person name="Vidigal T.H.D.A."/>
            <person name="Brescovit A.D."/>
            <person name="Santos A.J."/>
        </authorList>
    </citation>
    <scope>NUCLEOTIDE SEQUENCE</scope>
    <source>
        <tissue evidence="1">Shoot tissue taken approximately 20 cm above the soil surface</tissue>
    </source>
</reference>
<accession>A0A0A8ZW44</accession>